<organism evidence="1 2">
    <name type="scientific">Seinonella peptonophila</name>
    <dbReference type="NCBI Taxonomy" id="112248"/>
    <lineage>
        <taxon>Bacteria</taxon>
        <taxon>Bacillati</taxon>
        <taxon>Bacillota</taxon>
        <taxon>Bacilli</taxon>
        <taxon>Bacillales</taxon>
        <taxon>Thermoactinomycetaceae</taxon>
        <taxon>Seinonella</taxon>
    </lineage>
</organism>
<dbReference type="RefSeq" id="WP_073158602.1">
    <property type="nucleotide sequence ID" value="NZ_FQVL01000024.1"/>
</dbReference>
<proteinExistence type="predicted"/>
<dbReference type="Proteomes" id="UP000184476">
    <property type="component" value="Unassembled WGS sequence"/>
</dbReference>
<dbReference type="EMBL" id="FQVL01000024">
    <property type="protein sequence ID" value="SHF42376.1"/>
    <property type="molecule type" value="Genomic_DNA"/>
</dbReference>
<name>A0A1M5BIX3_9BACL</name>
<reference evidence="1 2" key="1">
    <citation type="submission" date="2016-11" db="EMBL/GenBank/DDBJ databases">
        <authorList>
            <person name="Jaros S."/>
            <person name="Januszkiewicz K."/>
            <person name="Wedrychowicz H."/>
        </authorList>
    </citation>
    <scope>NUCLEOTIDE SEQUENCE [LARGE SCALE GENOMIC DNA]</scope>
    <source>
        <strain evidence="1 2">DSM 44666</strain>
    </source>
</reference>
<gene>
    <name evidence="1" type="ORF">SAMN05444392_12426</name>
</gene>
<protein>
    <submittedName>
        <fullName evidence="1">Uncharacterized protein</fullName>
    </submittedName>
</protein>
<dbReference type="STRING" id="112248.SAMN05444392_12426"/>
<keyword evidence="2" id="KW-1185">Reference proteome</keyword>
<dbReference type="AlphaFoldDB" id="A0A1M5BIX3"/>
<accession>A0A1M5BIX3</accession>
<evidence type="ECO:0000313" key="1">
    <source>
        <dbReference type="EMBL" id="SHF42376.1"/>
    </source>
</evidence>
<sequence length="139" mass="17357">MKYYQFELSIDLDYIYWTIGTMHRILNLLFYYEGFYMDLYCVRREEDEHTWILAESSEEFEGSHWLIVQCSERDRDEIEQAMRFWHKVLRLSGENSEFHMFERDFNKNDQPLRYQKLLTKYNKNWNEIIRVGKEMVPKR</sequence>
<evidence type="ECO:0000313" key="2">
    <source>
        <dbReference type="Proteomes" id="UP000184476"/>
    </source>
</evidence>